<reference evidence="1 2" key="1">
    <citation type="journal article" date="2012" name="Stand. Genomic Sci.">
        <title>Complete genome sequence of Pyrobaculum oguniense.</title>
        <authorList>
            <person name="Bernick D.L."/>
            <person name="Karplus K."/>
            <person name="Lui L.M."/>
            <person name="Coker J.K."/>
            <person name="Murphy J.N."/>
            <person name="Chan P.P."/>
            <person name="Cozen A.E."/>
            <person name="Lowe T.M."/>
        </authorList>
    </citation>
    <scope>NUCLEOTIDE SEQUENCE [LARGE SCALE GENOMIC DNA]</scope>
    <source>
        <strain evidence="1 2">TE7</strain>
    </source>
</reference>
<dbReference type="KEGG" id="pog:Pogu_1797"/>
<keyword evidence="2" id="KW-1185">Reference proteome</keyword>
<sequence length="329" mass="37715">MSRGRYLRRIQKIKTGSFMVSLPMDWVKRNNLSSQSPVFVIEDPNNNVVVRIPTSKCLVEVNVSQLSISVLEDVLKILYMQGLSKIILKSETGFSEEVVRLVRSLRQDLIGYEVEDIGFKQIIIEVKDSIEYVDSETFMRYFKKSLRYLKSALASLPSHVQSYNAKNVKEVLLEAKRTYRYLARLLALALKEPERNGLPASLHVVYIENITRLREIAYYIYRMVDFVESLTPKDVELLKPMISVVSRAIDLLENGLDIDALASLREEVNSSEEALIAQTHNPKLIHSAFALRRIMHNLLRIVENFYAVAKVQDVKCVAEELEKTVEFSG</sequence>
<proteinExistence type="predicted"/>
<protein>
    <submittedName>
        <fullName evidence="1">Phosphate uptake regulator</fullName>
    </submittedName>
</protein>
<evidence type="ECO:0000313" key="1">
    <source>
        <dbReference type="EMBL" id="AFA39824.1"/>
    </source>
</evidence>
<dbReference type="AlphaFoldDB" id="H6Q9F6"/>
<dbReference type="STRING" id="698757.Pogu_1797"/>
<dbReference type="eggNOG" id="arCOG00318">
    <property type="taxonomic scope" value="Archaea"/>
</dbReference>
<evidence type="ECO:0000313" key="2">
    <source>
        <dbReference type="Proteomes" id="UP000009062"/>
    </source>
</evidence>
<dbReference type="HOGENOM" id="CLU_896058_0_0_2"/>
<organism evidence="1 2">
    <name type="scientific">Pyrobaculum oguniense (strain DSM 13380 / JCM 10595 / TE7)</name>
    <dbReference type="NCBI Taxonomy" id="698757"/>
    <lineage>
        <taxon>Archaea</taxon>
        <taxon>Thermoproteota</taxon>
        <taxon>Thermoprotei</taxon>
        <taxon>Thermoproteales</taxon>
        <taxon>Thermoproteaceae</taxon>
        <taxon>Pyrobaculum</taxon>
    </lineage>
</organism>
<name>H6Q9F6_PYROT</name>
<dbReference type="Proteomes" id="UP000009062">
    <property type="component" value="Chromosome"/>
</dbReference>
<dbReference type="EMBL" id="CP003316">
    <property type="protein sequence ID" value="AFA39824.1"/>
    <property type="molecule type" value="Genomic_DNA"/>
</dbReference>
<gene>
    <name evidence="1" type="ordered locus">Pogu_1797</name>
</gene>
<accession>H6Q9F6</accession>